<dbReference type="PANTHER" id="PTHR30024:SF47">
    <property type="entry name" value="TAURINE-BINDING PERIPLASMIC PROTEIN"/>
    <property type="match status" value="1"/>
</dbReference>
<sequence length="389" mass="41748">MPTRERRSACADRLTRACRPARRRRAGLLALVSLLLPALVLAGCGYGSRKQETRMPGEEFTPNGRKLSADSLTIGYFPNITHATALVGLQKGFFAKELRGTRLRTQVFNAGPSAMEALNAGAVDIAWVGPAPAVNGFVRSRGRNLRIISGSASGGASLVVNPDRIRSPADVRGRRIATPQIGGTQDTALLHWATARGWRVDPQTGDGDVRVVRQDNKEIPTAFRRGAVDGAWVPEPVAAQLVAAGGRKLVDERDLWPGGRFVTTHVVVSQTFLDRHPDVVEAVLRGSVRTNAWIAAHREPAKAEVNAAVRRLTGRPLPDDVLDMAWRAVDILDDPLADTLAAEVDHALTTGLLTSADVEGIYDLRPLNRVLAAEGRPPVDDAGLAVPGD</sequence>
<keyword evidence="6" id="KW-0997">Cell inner membrane</keyword>
<dbReference type="Proteomes" id="UP000509303">
    <property type="component" value="Chromosome"/>
</dbReference>
<comment type="similarity">
    <text evidence="3">Belongs to the bacterial solute-binding protein SsuA/TauA family.</text>
</comment>
<dbReference type="SUPFAM" id="SSF53850">
    <property type="entry name" value="Periplasmic binding protein-like II"/>
    <property type="match status" value="1"/>
</dbReference>
<dbReference type="GO" id="GO:0005886">
    <property type="term" value="C:plasma membrane"/>
    <property type="evidence" value="ECO:0007669"/>
    <property type="project" value="UniProtKB-SubCell"/>
</dbReference>
<dbReference type="RefSeq" id="WP_176161344.1">
    <property type="nucleotide sequence ID" value="NZ_CP054929.1"/>
</dbReference>
<keyword evidence="5" id="KW-1003">Cell membrane</keyword>
<name>A0A7H8N574_9ACTN</name>
<dbReference type="AlphaFoldDB" id="A0A7H8N574"/>
<dbReference type="CDD" id="cd13553">
    <property type="entry name" value="PBP2_NrtA_CpmA_like"/>
    <property type="match status" value="1"/>
</dbReference>
<gene>
    <name evidence="9" type="ORF">HUT08_08655</name>
</gene>
<evidence type="ECO:0000256" key="5">
    <source>
        <dbReference type="ARBA" id="ARBA00022475"/>
    </source>
</evidence>
<evidence type="ECO:0000256" key="2">
    <source>
        <dbReference type="ARBA" id="ARBA00004533"/>
    </source>
</evidence>
<protein>
    <submittedName>
        <fullName evidence="9">ABC transporter substrate-binding protein</fullName>
    </submittedName>
</protein>
<comment type="subcellular location">
    <subcellularLocation>
        <location evidence="2">Cell inner membrane</location>
    </subcellularLocation>
    <subcellularLocation>
        <location evidence="1">Periplasm</location>
    </subcellularLocation>
</comment>
<evidence type="ECO:0000256" key="8">
    <source>
        <dbReference type="ARBA" id="ARBA00023136"/>
    </source>
</evidence>
<keyword evidence="10" id="KW-1185">Reference proteome</keyword>
<keyword evidence="7" id="KW-0732">Signal</keyword>
<dbReference type="InterPro" id="IPR044527">
    <property type="entry name" value="NrtA/CpmA_ABC-bd_dom"/>
</dbReference>
<keyword evidence="8" id="KW-0472">Membrane</keyword>
<dbReference type="EMBL" id="CP054929">
    <property type="protein sequence ID" value="QKW49610.1"/>
    <property type="molecule type" value="Genomic_DNA"/>
</dbReference>
<evidence type="ECO:0000313" key="9">
    <source>
        <dbReference type="EMBL" id="QKW49610.1"/>
    </source>
</evidence>
<evidence type="ECO:0000256" key="1">
    <source>
        <dbReference type="ARBA" id="ARBA00004418"/>
    </source>
</evidence>
<reference evidence="9 10" key="1">
    <citation type="submission" date="2020-06" db="EMBL/GenBank/DDBJ databases">
        <title>Genome mining for natural products.</title>
        <authorList>
            <person name="Zhang B."/>
            <person name="Shi J."/>
            <person name="Ge H."/>
        </authorList>
    </citation>
    <scope>NUCLEOTIDE SEQUENCE [LARGE SCALE GENOMIC DNA]</scope>
    <source>
        <strain evidence="9 10">NA00687</strain>
    </source>
</reference>
<evidence type="ECO:0000313" key="10">
    <source>
        <dbReference type="Proteomes" id="UP000509303"/>
    </source>
</evidence>
<dbReference type="Pfam" id="PF13379">
    <property type="entry name" value="NMT1_2"/>
    <property type="match status" value="1"/>
</dbReference>
<dbReference type="PANTHER" id="PTHR30024">
    <property type="entry name" value="ALIPHATIC SULFONATES-BINDING PROTEIN-RELATED"/>
    <property type="match status" value="1"/>
</dbReference>
<evidence type="ECO:0000256" key="7">
    <source>
        <dbReference type="ARBA" id="ARBA00022729"/>
    </source>
</evidence>
<organism evidence="9 10">
    <name type="scientific">Streptomyces buecherae</name>
    <dbReference type="NCBI Taxonomy" id="2763006"/>
    <lineage>
        <taxon>Bacteria</taxon>
        <taxon>Bacillati</taxon>
        <taxon>Actinomycetota</taxon>
        <taxon>Actinomycetes</taxon>
        <taxon>Kitasatosporales</taxon>
        <taxon>Streptomycetaceae</taxon>
        <taxon>Streptomyces</taxon>
    </lineage>
</organism>
<accession>A0A7H8N574</accession>
<dbReference type="Gene3D" id="3.40.190.10">
    <property type="entry name" value="Periplasmic binding protein-like II"/>
    <property type="match status" value="2"/>
</dbReference>
<dbReference type="GO" id="GO:0042597">
    <property type="term" value="C:periplasmic space"/>
    <property type="evidence" value="ECO:0007669"/>
    <property type="project" value="UniProtKB-SubCell"/>
</dbReference>
<keyword evidence="4" id="KW-0813">Transport</keyword>
<evidence type="ECO:0000256" key="6">
    <source>
        <dbReference type="ARBA" id="ARBA00022519"/>
    </source>
</evidence>
<evidence type="ECO:0000256" key="3">
    <source>
        <dbReference type="ARBA" id="ARBA00010742"/>
    </source>
</evidence>
<proteinExistence type="inferred from homology"/>
<evidence type="ECO:0000256" key="4">
    <source>
        <dbReference type="ARBA" id="ARBA00022448"/>
    </source>
</evidence>